<keyword evidence="7" id="KW-1185">Reference proteome</keyword>
<feature type="transmembrane region" description="Helical" evidence="4">
    <location>
        <begin position="734"/>
        <end position="756"/>
    </location>
</feature>
<feature type="transmembrane region" description="Helical" evidence="4">
    <location>
        <begin position="1415"/>
        <end position="1438"/>
    </location>
</feature>
<feature type="transmembrane region" description="Helical" evidence="4">
    <location>
        <begin position="220"/>
        <end position="240"/>
    </location>
</feature>
<dbReference type="InterPro" id="IPR029063">
    <property type="entry name" value="SAM-dependent_MTases_sf"/>
</dbReference>
<dbReference type="GO" id="GO:0005524">
    <property type="term" value="F:ATP binding"/>
    <property type="evidence" value="ECO:0007669"/>
    <property type="project" value="InterPro"/>
</dbReference>
<dbReference type="PROSITE" id="PS50929">
    <property type="entry name" value="ABC_TM1F"/>
    <property type="match status" value="1"/>
</dbReference>
<feature type="transmembrane region" description="Helical" evidence="4">
    <location>
        <begin position="868"/>
        <end position="890"/>
    </location>
</feature>
<dbReference type="Pfam" id="PF12697">
    <property type="entry name" value="Abhydrolase_6"/>
    <property type="match status" value="1"/>
</dbReference>
<reference evidence="6 7" key="1">
    <citation type="submission" date="2016-02" db="EMBL/GenBank/DDBJ databases">
        <title>Genome analysis of coral dinoflagellate symbionts highlights evolutionary adaptations to a symbiotic lifestyle.</title>
        <authorList>
            <person name="Aranda M."/>
            <person name="Li Y."/>
            <person name="Liew Y.J."/>
            <person name="Baumgarten S."/>
            <person name="Simakov O."/>
            <person name="Wilson M."/>
            <person name="Piel J."/>
            <person name="Ashoor H."/>
            <person name="Bougouffa S."/>
            <person name="Bajic V.B."/>
            <person name="Ryu T."/>
            <person name="Ravasi T."/>
            <person name="Bayer T."/>
            <person name="Micklem G."/>
            <person name="Kim H."/>
            <person name="Bhak J."/>
            <person name="Lajeunesse T.C."/>
            <person name="Voolstra C.R."/>
        </authorList>
    </citation>
    <scope>NUCLEOTIDE SEQUENCE [LARGE SCALE GENOMIC DNA]</scope>
    <source>
        <strain evidence="6 7">CCMP2467</strain>
    </source>
</reference>
<proteinExistence type="predicted"/>
<dbReference type="PANTHER" id="PTHR14911:SF1">
    <property type="entry name" value="THUMP DOMAIN-CONTAINING PROTEIN 2"/>
    <property type="match status" value="1"/>
</dbReference>
<dbReference type="GO" id="GO:0016423">
    <property type="term" value="F:tRNA (guanine) methyltransferase activity"/>
    <property type="evidence" value="ECO:0007669"/>
    <property type="project" value="TreeGrafter"/>
</dbReference>
<evidence type="ECO:0000313" key="7">
    <source>
        <dbReference type="Proteomes" id="UP000186817"/>
    </source>
</evidence>
<gene>
    <name evidence="6" type="primary">Thumpd2</name>
    <name evidence="6" type="ORF">AK812_SmicGene9869</name>
</gene>
<dbReference type="GO" id="GO:0016020">
    <property type="term" value="C:membrane"/>
    <property type="evidence" value="ECO:0007669"/>
    <property type="project" value="InterPro"/>
</dbReference>
<evidence type="ECO:0000256" key="3">
    <source>
        <dbReference type="ARBA" id="ARBA00023136"/>
    </source>
</evidence>
<dbReference type="InterPro" id="IPR011527">
    <property type="entry name" value="ABC1_TM_dom"/>
</dbReference>
<dbReference type="GO" id="GO:0043527">
    <property type="term" value="C:tRNA methyltransferase complex"/>
    <property type="evidence" value="ECO:0007669"/>
    <property type="project" value="UniProtKB-ARBA"/>
</dbReference>
<comment type="caution">
    <text evidence="6">The sequence shown here is derived from an EMBL/GenBank/DDBJ whole genome shotgun (WGS) entry which is preliminary data.</text>
</comment>
<dbReference type="SUPFAM" id="SSF143437">
    <property type="entry name" value="THUMP domain-like"/>
    <property type="match status" value="1"/>
</dbReference>
<dbReference type="Gene3D" id="3.40.50.150">
    <property type="entry name" value="Vaccinia Virus protein VP39"/>
    <property type="match status" value="1"/>
</dbReference>
<evidence type="ECO:0000256" key="4">
    <source>
        <dbReference type="SAM" id="Phobius"/>
    </source>
</evidence>
<dbReference type="PANTHER" id="PTHR14911">
    <property type="entry name" value="THUMP DOMAIN-CONTAINING"/>
    <property type="match status" value="1"/>
</dbReference>
<evidence type="ECO:0000256" key="1">
    <source>
        <dbReference type="ARBA" id="ARBA00022692"/>
    </source>
</evidence>
<dbReference type="CDD" id="cd02440">
    <property type="entry name" value="AdoMet_MTases"/>
    <property type="match status" value="1"/>
</dbReference>
<dbReference type="Pfam" id="PF01170">
    <property type="entry name" value="UPF0020"/>
    <property type="match status" value="1"/>
</dbReference>
<dbReference type="InterPro" id="IPR000073">
    <property type="entry name" value="AB_hydrolase_1"/>
</dbReference>
<dbReference type="SUPFAM" id="SSF53335">
    <property type="entry name" value="S-adenosyl-L-methionine-dependent methyltransferases"/>
    <property type="match status" value="1"/>
</dbReference>
<feature type="transmembrane region" description="Helical" evidence="4">
    <location>
        <begin position="762"/>
        <end position="781"/>
    </location>
</feature>
<evidence type="ECO:0000256" key="2">
    <source>
        <dbReference type="ARBA" id="ARBA00022989"/>
    </source>
</evidence>
<dbReference type="Gene3D" id="1.20.1560.10">
    <property type="entry name" value="ABC transporter type 1, transmembrane domain"/>
    <property type="match status" value="1"/>
</dbReference>
<feature type="domain" description="ABC transmembrane type-1" evidence="5">
    <location>
        <begin position="766"/>
        <end position="1021"/>
    </location>
</feature>
<accession>A0A1Q9EHD0</accession>
<dbReference type="GO" id="GO:0030488">
    <property type="term" value="P:tRNA methylation"/>
    <property type="evidence" value="ECO:0007669"/>
    <property type="project" value="TreeGrafter"/>
</dbReference>
<dbReference type="Gene3D" id="3.40.50.1820">
    <property type="entry name" value="alpha/beta hydrolase"/>
    <property type="match status" value="1"/>
</dbReference>
<keyword evidence="1 4" id="KW-0812">Transmembrane</keyword>
<keyword evidence="2 4" id="KW-1133">Transmembrane helix</keyword>
<dbReference type="EMBL" id="LSRX01000152">
    <property type="protein sequence ID" value="OLQ06787.1"/>
    <property type="molecule type" value="Genomic_DNA"/>
</dbReference>
<name>A0A1Q9EHD0_SYMMI</name>
<sequence length="2096" mass="230450">MHSALASSATAAPKLITERQMAKRTHLAQERPLDLAQRVHGADSEVARLLRDAMHDQGLDEVIPEEAQDLTADFVMTLSQGGLDKLASWELLRLGAKAMHRVQCRVFFCSDRAPAAIATLKSAEKVCAVVMRASGADVSEVIHGAGGFGPEAESAVAGWVAGAHGWKPALHTWWKFNGRDSAIGVFSWQKMTWRILLMPSQLLQGVGVGFSGPDSSQSIALVNLILSGVVVVLLILALPWRRLRWPVPMPWDIFRRVSYANLRMVCPEVYELDSVVLEVTQLDPAKFGNVKSEDATLPLQELLEWAVQHPFTGYKGGIARLVGKILWLESENPDLVSEIAGFNDIDLIYFLQDGEEHKKVEMKALVDQGLTIGGIPVEAQDVEYSYDTVGNILATRDLTQNQCLVVSDGDGKVFLINAKVCREHMLRSMTAPATTSEVSTLDDRGNVIAAPRVVGRAMVQWMKGRCRNVELTDHTKRFYSQQKLPKMTMFQILCKAKGNEMYMKVYTELVRLGFVEKQQYPHVLWGECYSHVNSLIARHGYRLELESELNSEAVERWKEAKYAEQLSRTRVSAFRDFRFHQMVLDESFLVPYSIADTALTHGLKTHLAGSDSSEHPSHAHLAYLRQIRSAAAMHVEDGSIIGQTGFEQTQVGYTFEMGGSEAPGSRTRTLRRAAFESSKARARNVVNRILTSGGAFMEQDETLPDNADPLLAQNLFGKLTITEAFLQLVRIGKLAWPGFLGAFLVNCVAAVLYILVINHLLGTFWLLAAAATSLLGAWLFIRSANYAMLNVLTSMYLALLNIKTEAFTTRMFSEVWSRLVGDTRALQGVLESCNDFSIESLTVIGALLAILGLAATQPTCDSKPVWNAVFVAFSAGALMVAMSLLACFSLRTCSRQTRSMIGYMYSDMFSTLSNFFEVKSMAEKTSAVKATYEEIQDANLEQRKKLTLIHQVMQIFLRYTELACITLALFKLFHSSAAGTTAECLHSYSVYAVSVPILLSAVRRSCEALLQLSSSIGSLERLFLLSRALLRMAAPRFDGINKLSAEICLEIPQGFTYCLGSAQFGPFAKIPALTSAMTGKLNVMSMPRSSGATTFAKLLLRMLDAPAKIKLNGEFVEHYELETINFSIHIIDHAPLPCSVARTPGQGSSLAEYVQMGLEDMGMPLQPCLEQAGMWSKVVNLPNGVESTDWASNMSKPEALRIQLAQAIFRISLGAVRVLLIIDPLRNCNPSEMDSVRKVWMKALEPLKQRVLVLIVDQTPGARGDEDGVEPLTLLLAHPDSLTLGAVTPADLRWQTVDMFSPLRQASWFMPLVMLLSWQMVPRRATLLWVPGATHDSAAVFQGPMTALAESGYTSVALFLEKSRCTSLSNYVAQVEDALLNLEEPVVLLGHSLGGSIVEVLLAKKKDTAAKVQGAILLCPVPVMSFCTYICFFLHLLATFCAGVFMVLVSMNVAQLVGGGYFCRSAHRCQSIGFAGNPSIVTITGSPQTFQQYHEGIAKVESINLLLGLLGFSLCRGKSEDGNKPVSLIAGSGDVLTPLWCHESTAAAWSTDIVSLEGQGHFLSDEDWQSTLLPALKQQLESLLKICLLGKPGTPVSSRFKITCRRSGKRFAQLSSQGVAVAAATAIASKQGWRAQVRRPDLEVRILVSDSDILVDLPLLVQSIPSGGGELCSAGMAAPVAWALARSAELKQGDRVLDPMCGKAVILVEAALSWPNCHYIGVDLDASQLSGARSNAQLAQATGARLDLLMGDAQRLPLPDRSVDVVICDIPFGRQYGTIEGCRDSLYKAVLKEFDRVVRSDADGRLILISSLEQEPWVLEAANLHSAQAFRLLQRWSRKLASGASGVSYQPKVATGVPLKRRLVFVGIPELACRQPPQQCTLSSPVQKFLGEILRGDINIEAGDRTTLLHDALIAVVPSREGQRREACLFLGRLSSRRFAEMLTEEVGTGKWHTVLDVRAAVTRVLGRVEHPADLLTERFGKAEVRRVRKMKVKRTRMWFQSLVGLCLCRAVSTEMASHTNGRAPWLCYARRELKLGFLDASIIVLRRRQPGRDSATGLPELAKRLWWETSAGRGDWASLKVSQRPMMQATRGREI</sequence>
<dbReference type="InterPro" id="IPR029058">
    <property type="entry name" value="AB_hydrolase_fold"/>
</dbReference>
<keyword evidence="3 4" id="KW-0472">Membrane</keyword>
<dbReference type="Gene3D" id="3.40.50.300">
    <property type="entry name" value="P-loop containing nucleotide triphosphate hydrolases"/>
    <property type="match status" value="1"/>
</dbReference>
<dbReference type="GO" id="GO:0140359">
    <property type="term" value="F:ABC-type transporter activity"/>
    <property type="evidence" value="ECO:0007669"/>
    <property type="project" value="InterPro"/>
</dbReference>
<dbReference type="InterPro" id="IPR036640">
    <property type="entry name" value="ABC1_TM_sf"/>
</dbReference>
<dbReference type="InterPro" id="IPR027417">
    <property type="entry name" value="P-loop_NTPase"/>
</dbReference>
<organism evidence="6 7">
    <name type="scientific">Symbiodinium microadriaticum</name>
    <name type="common">Dinoflagellate</name>
    <name type="synonym">Zooxanthella microadriatica</name>
    <dbReference type="NCBI Taxonomy" id="2951"/>
    <lineage>
        <taxon>Eukaryota</taxon>
        <taxon>Sar</taxon>
        <taxon>Alveolata</taxon>
        <taxon>Dinophyceae</taxon>
        <taxon>Suessiales</taxon>
        <taxon>Symbiodiniaceae</taxon>
        <taxon>Symbiodinium</taxon>
    </lineage>
</organism>
<evidence type="ECO:0000313" key="6">
    <source>
        <dbReference type="EMBL" id="OLQ06787.1"/>
    </source>
</evidence>
<dbReference type="OrthoDB" id="435754at2759"/>
<dbReference type="Proteomes" id="UP000186817">
    <property type="component" value="Unassembled WGS sequence"/>
</dbReference>
<evidence type="ECO:0000259" key="5">
    <source>
        <dbReference type="PROSITE" id="PS50929"/>
    </source>
</evidence>
<dbReference type="InterPro" id="IPR000241">
    <property type="entry name" value="RlmKL-like_Mtase"/>
</dbReference>
<protein>
    <submittedName>
        <fullName evidence="6">THUMP domain-containing protein 2</fullName>
    </submittedName>
</protein>
<dbReference type="SUPFAM" id="SSF90123">
    <property type="entry name" value="ABC transporter transmembrane region"/>
    <property type="match status" value="1"/>
</dbReference>
<dbReference type="SUPFAM" id="SSF53474">
    <property type="entry name" value="alpha/beta-Hydrolases"/>
    <property type="match status" value="1"/>
</dbReference>
<feature type="transmembrane region" description="Helical" evidence="4">
    <location>
        <begin position="836"/>
        <end position="856"/>
    </location>
</feature>